<accession>A0AA35WC09</accession>
<comment type="caution">
    <text evidence="3">The sequence shown here is derived from an EMBL/GenBank/DDBJ whole genome shotgun (WGS) entry which is preliminary data.</text>
</comment>
<comment type="cofactor">
    <cofactor evidence="1">
        <name>pyridoxal 5'-phosphate</name>
        <dbReference type="ChEBI" id="CHEBI:597326"/>
    </cofactor>
</comment>
<gene>
    <name evidence="3" type="ORF">GBAR_LOCUS9750</name>
</gene>
<keyword evidence="4" id="KW-1185">Reference proteome</keyword>
<reference evidence="3" key="1">
    <citation type="submission" date="2023-03" db="EMBL/GenBank/DDBJ databases">
        <authorList>
            <person name="Steffen K."/>
            <person name="Cardenas P."/>
        </authorList>
    </citation>
    <scope>NUCLEOTIDE SEQUENCE</scope>
</reference>
<name>A0AA35WC09_GEOBA</name>
<dbReference type="PANTHER" id="PTHR21152">
    <property type="entry name" value="AMINOTRANSFERASE CLASS V"/>
    <property type="match status" value="1"/>
</dbReference>
<organism evidence="3 4">
    <name type="scientific">Geodia barretti</name>
    <name type="common">Barrett's horny sponge</name>
    <dbReference type="NCBI Taxonomy" id="519541"/>
    <lineage>
        <taxon>Eukaryota</taxon>
        <taxon>Metazoa</taxon>
        <taxon>Porifera</taxon>
        <taxon>Demospongiae</taxon>
        <taxon>Heteroscleromorpha</taxon>
        <taxon>Tetractinellida</taxon>
        <taxon>Astrophorina</taxon>
        <taxon>Geodiidae</taxon>
        <taxon>Geodia</taxon>
    </lineage>
</organism>
<dbReference type="InterPro" id="IPR015424">
    <property type="entry name" value="PyrdxlP-dep_Trfase"/>
</dbReference>
<evidence type="ECO:0000256" key="1">
    <source>
        <dbReference type="ARBA" id="ARBA00001933"/>
    </source>
</evidence>
<dbReference type="PANTHER" id="PTHR21152:SF40">
    <property type="entry name" value="ALANINE--GLYOXYLATE AMINOTRANSFERASE"/>
    <property type="match status" value="1"/>
</dbReference>
<proteinExistence type="predicted"/>
<dbReference type="GO" id="GO:0004760">
    <property type="term" value="F:L-serine-pyruvate transaminase activity"/>
    <property type="evidence" value="ECO:0007669"/>
    <property type="project" value="TreeGrafter"/>
</dbReference>
<dbReference type="GO" id="GO:0019265">
    <property type="term" value="P:glycine biosynthetic process, by transamination of glyoxylate"/>
    <property type="evidence" value="ECO:0007669"/>
    <property type="project" value="TreeGrafter"/>
</dbReference>
<dbReference type="Gene3D" id="3.90.1150.10">
    <property type="entry name" value="Aspartate Aminotransferase, domain 1"/>
    <property type="match status" value="1"/>
</dbReference>
<dbReference type="SUPFAM" id="SSF53383">
    <property type="entry name" value="PLP-dependent transferases"/>
    <property type="match status" value="1"/>
</dbReference>
<dbReference type="InterPro" id="IPR015422">
    <property type="entry name" value="PyrdxlP-dep_Trfase_small"/>
</dbReference>
<protein>
    <submittedName>
        <fullName evidence="3">(S)-ureidoglycine--glyoxylate transaminase</fullName>
    </submittedName>
</protein>
<sequence>MILALRQGLRQVLTEGLIERFTRHTFNAQALCAGLEGLGLECVVPSEYRLAQITVVKIPDGIDDMQVRQRLLRGYGIEIGGGLGELAGNVWRIGLMGESSKAEYVLALLSALESVLPEAGFEVATGAGVGAASSVFKSHKGQ</sequence>
<dbReference type="AlphaFoldDB" id="A0AA35WC09"/>
<evidence type="ECO:0000313" key="4">
    <source>
        <dbReference type="Proteomes" id="UP001174909"/>
    </source>
</evidence>
<evidence type="ECO:0000256" key="2">
    <source>
        <dbReference type="ARBA" id="ARBA00022898"/>
    </source>
</evidence>
<evidence type="ECO:0000313" key="3">
    <source>
        <dbReference type="EMBL" id="CAI8015788.1"/>
    </source>
</evidence>
<dbReference type="GO" id="GO:0005777">
    <property type="term" value="C:peroxisome"/>
    <property type="evidence" value="ECO:0007669"/>
    <property type="project" value="TreeGrafter"/>
</dbReference>
<keyword evidence="2" id="KW-0663">Pyridoxal phosphate</keyword>
<dbReference type="GO" id="GO:0008453">
    <property type="term" value="F:alanine-glyoxylate transaminase activity"/>
    <property type="evidence" value="ECO:0007669"/>
    <property type="project" value="TreeGrafter"/>
</dbReference>
<dbReference type="Proteomes" id="UP001174909">
    <property type="component" value="Unassembled WGS sequence"/>
</dbReference>
<dbReference type="EMBL" id="CASHTH010001466">
    <property type="protein sequence ID" value="CAI8015788.1"/>
    <property type="molecule type" value="Genomic_DNA"/>
</dbReference>